<dbReference type="PANTHER" id="PTHR24198">
    <property type="entry name" value="ANKYRIN REPEAT AND PROTEIN KINASE DOMAIN-CONTAINING PROTEIN"/>
    <property type="match status" value="1"/>
</dbReference>
<feature type="compositionally biased region" description="Low complexity" evidence="10">
    <location>
        <begin position="629"/>
        <end position="645"/>
    </location>
</feature>
<feature type="region of interest" description="Disordered" evidence="10">
    <location>
        <begin position="1203"/>
        <end position="1225"/>
    </location>
</feature>
<keyword evidence="2 11" id="KW-0812">Transmembrane</keyword>
<dbReference type="InterPro" id="IPR002126">
    <property type="entry name" value="Cadherin-like_dom"/>
</dbReference>
<dbReference type="PROSITE" id="PS50088">
    <property type="entry name" value="ANK_REPEAT"/>
    <property type="match status" value="1"/>
</dbReference>
<dbReference type="SMART" id="SM00112">
    <property type="entry name" value="CA"/>
    <property type="match status" value="1"/>
</dbReference>
<evidence type="ECO:0000256" key="3">
    <source>
        <dbReference type="ARBA" id="ARBA00022737"/>
    </source>
</evidence>
<keyword evidence="5 11" id="KW-1133">Transmembrane helix</keyword>
<dbReference type="GO" id="GO:0016020">
    <property type="term" value="C:membrane"/>
    <property type="evidence" value="ECO:0007669"/>
    <property type="project" value="UniProtKB-SubCell"/>
</dbReference>
<keyword evidence="4 9" id="KW-0106">Calcium</keyword>
<gene>
    <name evidence="13" type="ORF">MGAL_10B044015</name>
</gene>
<feature type="compositionally biased region" description="Low complexity" evidence="10">
    <location>
        <begin position="1056"/>
        <end position="1065"/>
    </location>
</feature>
<dbReference type="FunFam" id="2.60.40.60:FF:000020">
    <property type="entry name" value="Dachsous cadherin-related 1b"/>
    <property type="match status" value="1"/>
</dbReference>
<feature type="compositionally biased region" description="Polar residues" evidence="10">
    <location>
        <begin position="1090"/>
        <end position="1107"/>
    </location>
</feature>
<keyword evidence="3" id="KW-0677">Repeat</keyword>
<dbReference type="SUPFAM" id="SSF48403">
    <property type="entry name" value="Ankyrin repeat"/>
    <property type="match status" value="1"/>
</dbReference>
<protein>
    <recommendedName>
        <fullName evidence="12">Cadherin domain-containing protein</fullName>
    </recommendedName>
</protein>
<evidence type="ECO:0000256" key="6">
    <source>
        <dbReference type="ARBA" id="ARBA00023043"/>
    </source>
</evidence>
<feature type="region of interest" description="Disordered" evidence="10">
    <location>
        <begin position="572"/>
        <end position="668"/>
    </location>
</feature>
<dbReference type="SUPFAM" id="SSF49313">
    <property type="entry name" value="Cadherin-like"/>
    <property type="match status" value="1"/>
</dbReference>
<feature type="region of interest" description="Disordered" evidence="10">
    <location>
        <begin position="1083"/>
        <end position="1159"/>
    </location>
</feature>
<feature type="region of interest" description="Disordered" evidence="10">
    <location>
        <begin position="1286"/>
        <end position="1325"/>
    </location>
</feature>
<feature type="region of interest" description="Disordered" evidence="10">
    <location>
        <begin position="1049"/>
        <end position="1070"/>
    </location>
</feature>
<comment type="caution">
    <text evidence="13">The sequence shown here is derived from an EMBL/GenBank/DDBJ whole genome shotgun (WGS) entry which is preliminary data.</text>
</comment>
<evidence type="ECO:0000256" key="11">
    <source>
        <dbReference type="SAM" id="Phobius"/>
    </source>
</evidence>
<dbReference type="InterPro" id="IPR015919">
    <property type="entry name" value="Cadherin-like_sf"/>
</dbReference>
<evidence type="ECO:0000256" key="2">
    <source>
        <dbReference type="ARBA" id="ARBA00022692"/>
    </source>
</evidence>
<feature type="compositionally biased region" description="Basic and acidic residues" evidence="10">
    <location>
        <begin position="541"/>
        <end position="557"/>
    </location>
</feature>
<accession>A0A8B6E1T4</accession>
<organism evidence="13 14">
    <name type="scientific">Mytilus galloprovincialis</name>
    <name type="common">Mediterranean mussel</name>
    <dbReference type="NCBI Taxonomy" id="29158"/>
    <lineage>
        <taxon>Eukaryota</taxon>
        <taxon>Metazoa</taxon>
        <taxon>Spiralia</taxon>
        <taxon>Lophotrochozoa</taxon>
        <taxon>Mollusca</taxon>
        <taxon>Bivalvia</taxon>
        <taxon>Autobranchia</taxon>
        <taxon>Pteriomorphia</taxon>
        <taxon>Mytilida</taxon>
        <taxon>Mytiloidea</taxon>
        <taxon>Mytilidae</taxon>
        <taxon>Mytilinae</taxon>
        <taxon>Mytilus</taxon>
    </lineage>
</organism>
<feature type="compositionally biased region" description="Polar residues" evidence="10">
    <location>
        <begin position="1286"/>
        <end position="1299"/>
    </location>
</feature>
<evidence type="ECO:0000259" key="12">
    <source>
        <dbReference type="PROSITE" id="PS50268"/>
    </source>
</evidence>
<name>A0A8B6E1T4_MYTGA</name>
<keyword evidence="6 8" id="KW-0040">ANK repeat</keyword>
<dbReference type="GO" id="GO:0007156">
    <property type="term" value="P:homophilic cell adhesion via plasma membrane adhesion molecules"/>
    <property type="evidence" value="ECO:0007669"/>
    <property type="project" value="InterPro"/>
</dbReference>
<dbReference type="InterPro" id="IPR036770">
    <property type="entry name" value="Ankyrin_rpt-contain_sf"/>
</dbReference>
<evidence type="ECO:0000256" key="10">
    <source>
        <dbReference type="SAM" id="MobiDB-lite"/>
    </source>
</evidence>
<feature type="region of interest" description="Disordered" evidence="10">
    <location>
        <begin position="1383"/>
        <end position="1420"/>
    </location>
</feature>
<feature type="compositionally biased region" description="Basic and acidic residues" evidence="10">
    <location>
        <begin position="518"/>
        <end position="527"/>
    </location>
</feature>
<dbReference type="Pfam" id="PF00028">
    <property type="entry name" value="Cadherin"/>
    <property type="match status" value="1"/>
</dbReference>
<feature type="region of interest" description="Disordered" evidence="10">
    <location>
        <begin position="494"/>
        <end position="559"/>
    </location>
</feature>
<evidence type="ECO:0000313" key="14">
    <source>
        <dbReference type="Proteomes" id="UP000596742"/>
    </source>
</evidence>
<dbReference type="OrthoDB" id="26203at2759"/>
<dbReference type="PROSITE" id="PS50297">
    <property type="entry name" value="ANK_REP_REGION"/>
    <property type="match status" value="1"/>
</dbReference>
<evidence type="ECO:0000256" key="4">
    <source>
        <dbReference type="ARBA" id="ARBA00022837"/>
    </source>
</evidence>
<feature type="compositionally biased region" description="Basic residues" evidence="10">
    <location>
        <begin position="1108"/>
        <end position="1119"/>
    </location>
</feature>
<dbReference type="Gene3D" id="1.25.40.20">
    <property type="entry name" value="Ankyrin repeat-containing domain"/>
    <property type="match status" value="2"/>
</dbReference>
<dbReference type="Pfam" id="PF12796">
    <property type="entry name" value="Ank_2"/>
    <property type="match status" value="1"/>
</dbReference>
<dbReference type="GO" id="GO:0005509">
    <property type="term" value="F:calcium ion binding"/>
    <property type="evidence" value="ECO:0007669"/>
    <property type="project" value="UniProtKB-UniRule"/>
</dbReference>
<comment type="subcellular location">
    <subcellularLocation>
        <location evidence="1">Membrane</location>
    </subcellularLocation>
</comment>
<keyword evidence="14" id="KW-1185">Reference proteome</keyword>
<sequence length="1420" mass="161044">MDGFSNILKKCALYIFVSLILNTSCIYCILIKVSDHLIPGTKVFDSQHGKGWTYSIYNENLRDFSNDLLVINSNTGAVYLNKPVNCEQYDNPMYYSILSKKSSHLDKSSNISRTPLKLILEGQKCKVPNHRKFGRRKVSDVHQIKIQKKFKKCFSQYQNILTLMDLTSFNHQTCKILDVSFDSPSYSFNTDIGAIFTTKEICFKSSNITLFGNVLVSCQNKLEMVPISILLQNMQDSDNFDVMSFEEIDMKLNVHQRFRRQTQNQEPSFAQQQYIANVKEEQNPGVTVISIIATDPDSGDAGTLTYTMSAQSDQRSDEMFAINPITGTVNTTKKLDRESIQTHYFKVVATDNGQPQRNAYTLLIVKERYSPLWSVNNFHFKRDGKHNEEICALHNSESSLSHVGSMETLIDAPSIAEDNPEVMLDFLTMQSLRDRYNEKDLFEVELTAPYVNEQDFDNYVREFVIDDAISECFAASEDSSPIFSFPFQKASNSPAKQNRLKKKLVHKSPQEEMILSDEDSRSSDSKRSKLIGNIFNRKQKGKENMKPIKEPDPKENGDITGAIIDACEHITNTYKHPSGKPDSTISDKSPKKDSNKNQGIVKNGSIVKESDNVSRRTSVSNRSRDSSSSRRLPPVPSDSSRSESSVPRRKHSTASSTGTSRRTPKKSETLIDELLSKSDADLASTLNSMSYDSLRKTRDRMGDTVLHRCVKEDKTTSTKTLSTKYPQMCSELNNDRLSPLEYSVKLGKCECMLILLEKSRSDGVLESLTVPRLLNMAAQYDQAECLESLLNLLPKGEGNPLELPPDSLGNTAAHEATSKGHLRCLQILLDNGYDVWSKNSEGLCPIQLAIHNHHTECYGFMLLFESSRCLAREAAHQYNKAVRFRNSKMSNYDAFVMIESQLSRYQEQLNEAMRSTLESQENILVTLDCIYDQLAAVLASMEDSSELTCHLETIKGESERLQDLFDFSVIANANSMLSKLLTDFREVLKDVDGKAIKDGTPDKKPYINFRSSYKDMIRTVEHDQGEHFETKVQQHMQTFIEKYKLPETQFSDKESTSNSSSSTSNRTFTITKKTLKLPSFSVDSTHHELPQNNPDNSSKEGYTQKSPSKLKRGNTKTKSLKGLTPSQEKRTGVVKTAQSDETSPKDRKKINRNTSQHCNEDENNMVSHIMSSPEVPLLESPSATESVYTSTLTSDQTVTDQYSDWTSRTETLQRESNDSGSEWWQENNGYYNEEEDDIDDGHSRVRLNVDNEDLPDEMLRQHRLNQHLKSVEKINAHRTDVIETVVTASGRQLGRSNPSKVPKPAPRPSLNKEQPKHNKESKRGTSIFSKIKNKSKVKLFSAEDVGPSREITPSEFLESYDRSHDGAKNDLKWDEVSLTDGEEYKSNEKPWYEMSEDEESLLQGWKTDDEDENARDFGNL</sequence>
<evidence type="ECO:0000256" key="7">
    <source>
        <dbReference type="ARBA" id="ARBA00023136"/>
    </source>
</evidence>
<evidence type="ECO:0000313" key="13">
    <source>
        <dbReference type="EMBL" id="VDI27059.1"/>
    </source>
</evidence>
<dbReference type="PANTHER" id="PTHR24198:SF165">
    <property type="entry name" value="ANKYRIN REPEAT-CONTAINING PROTEIN-RELATED"/>
    <property type="match status" value="1"/>
</dbReference>
<dbReference type="CDD" id="cd11304">
    <property type="entry name" value="Cadherin_repeat"/>
    <property type="match status" value="1"/>
</dbReference>
<dbReference type="SMART" id="SM00248">
    <property type="entry name" value="ANK"/>
    <property type="match status" value="3"/>
</dbReference>
<evidence type="ECO:0000256" key="8">
    <source>
        <dbReference type="PROSITE-ProRule" id="PRU00023"/>
    </source>
</evidence>
<dbReference type="Proteomes" id="UP000596742">
    <property type="component" value="Unassembled WGS sequence"/>
</dbReference>
<dbReference type="InterPro" id="IPR002110">
    <property type="entry name" value="Ankyrin_rpt"/>
</dbReference>
<feature type="transmembrane region" description="Helical" evidence="11">
    <location>
        <begin position="12"/>
        <end position="33"/>
    </location>
</feature>
<evidence type="ECO:0000256" key="9">
    <source>
        <dbReference type="PROSITE-ProRule" id="PRU00043"/>
    </source>
</evidence>
<dbReference type="PRINTS" id="PR00205">
    <property type="entry name" value="CADHERIN"/>
</dbReference>
<evidence type="ECO:0000256" key="5">
    <source>
        <dbReference type="ARBA" id="ARBA00022989"/>
    </source>
</evidence>
<proteinExistence type="predicted"/>
<dbReference type="Gene3D" id="2.60.40.60">
    <property type="entry name" value="Cadherins"/>
    <property type="match status" value="1"/>
</dbReference>
<reference evidence="13" key="1">
    <citation type="submission" date="2018-11" db="EMBL/GenBank/DDBJ databases">
        <authorList>
            <person name="Alioto T."/>
            <person name="Alioto T."/>
        </authorList>
    </citation>
    <scope>NUCLEOTIDE SEQUENCE</scope>
</reference>
<keyword evidence="7 11" id="KW-0472">Membrane</keyword>
<dbReference type="PROSITE" id="PS50268">
    <property type="entry name" value="CADHERIN_2"/>
    <property type="match status" value="1"/>
</dbReference>
<feature type="repeat" description="ANK" evidence="8">
    <location>
        <begin position="808"/>
        <end position="840"/>
    </location>
</feature>
<dbReference type="EMBL" id="UYJE01004313">
    <property type="protein sequence ID" value="VDI27059.1"/>
    <property type="molecule type" value="Genomic_DNA"/>
</dbReference>
<feature type="domain" description="Cadherin" evidence="12">
    <location>
        <begin position="270"/>
        <end position="366"/>
    </location>
</feature>
<evidence type="ECO:0000256" key="1">
    <source>
        <dbReference type="ARBA" id="ARBA00004370"/>
    </source>
</evidence>
<feature type="compositionally biased region" description="Basic and acidic residues" evidence="10">
    <location>
        <begin position="1313"/>
        <end position="1323"/>
    </location>
</feature>